<organism evidence="8 9">
    <name type="scientific">Yinghuangia soli</name>
    <dbReference type="NCBI Taxonomy" id="2908204"/>
    <lineage>
        <taxon>Bacteria</taxon>
        <taxon>Bacillati</taxon>
        <taxon>Actinomycetota</taxon>
        <taxon>Actinomycetes</taxon>
        <taxon>Kitasatosporales</taxon>
        <taxon>Streptomycetaceae</taxon>
        <taxon>Yinghuangia</taxon>
    </lineage>
</organism>
<dbReference type="CDD" id="cd01146">
    <property type="entry name" value="FhuD"/>
    <property type="match status" value="1"/>
</dbReference>
<evidence type="ECO:0000256" key="1">
    <source>
        <dbReference type="ARBA" id="ARBA00004196"/>
    </source>
</evidence>
<comment type="subcellular location">
    <subcellularLocation>
        <location evidence="1">Cell envelope</location>
    </subcellularLocation>
</comment>
<comment type="similarity">
    <text evidence="2">Belongs to the bacterial solute-binding protein 8 family.</text>
</comment>
<evidence type="ECO:0000259" key="7">
    <source>
        <dbReference type="PROSITE" id="PS50983"/>
    </source>
</evidence>
<dbReference type="InterPro" id="IPR002491">
    <property type="entry name" value="ABC_transptr_periplasmic_BD"/>
</dbReference>
<evidence type="ECO:0000256" key="5">
    <source>
        <dbReference type="SAM" id="MobiDB-lite"/>
    </source>
</evidence>
<evidence type="ECO:0000313" key="9">
    <source>
        <dbReference type="Proteomes" id="UP001165378"/>
    </source>
</evidence>
<keyword evidence="3" id="KW-0813">Transport</keyword>
<dbReference type="SUPFAM" id="SSF53807">
    <property type="entry name" value="Helical backbone' metal receptor"/>
    <property type="match status" value="1"/>
</dbReference>
<dbReference type="InterPro" id="IPR051313">
    <property type="entry name" value="Bact_iron-sidero_bind"/>
</dbReference>
<dbReference type="Gene3D" id="3.40.50.1980">
    <property type="entry name" value="Nitrogenase molybdenum iron protein domain"/>
    <property type="match status" value="2"/>
</dbReference>
<feature type="compositionally biased region" description="Low complexity" evidence="5">
    <location>
        <begin position="44"/>
        <end position="60"/>
    </location>
</feature>
<keyword evidence="9" id="KW-1185">Reference proteome</keyword>
<dbReference type="GO" id="GO:0030288">
    <property type="term" value="C:outer membrane-bounded periplasmic space"/>
    <property type="evidence" value="ECO:0007669"/>
    <property type="project" value="TreeGrafter"/>
</dbReference>
<evidence type="ECO:0000256" key="4">
    <source>
        <dbReference type="ARBA" id="ARBA00022729"/>
    </source>
</evidence>
<proteinExistence type="inferred from homology"/>
<evidence type="ECO:0000256" key="2">
    <source>
        <dbReference type="ARBA" id="ARBA00008814"/>
    </source>
</evidence>
<evidence type="ECO:0000313" key="8">
    <source>
        <dbReference type="EMBL" id="MCF2526584.1"/>
    </source>
</evidence>
<dbReference type="Proteomes" id="UP001165378">
    <property type="component" value="Unassembled WGS sequence"/>
</dbReference>
<dbReference type="Pfam" id="PF01497">
    <property type="entry name" value="Peripla_BP_2"/>
    <property type="match status" value="1"/>
</dbReference>
<gene>
    <name evidence="8" type="ORF">LZ495_05015</name>
</gene>
<comment type="caution">
    <text evidence="8">The sequence shown here is derived from an EMBL/GenBank/DDBJ whole genome shotgun (WGS) entry which is preliminary data.</text>
</comment>
<evidence type="ECO:0000256" key="3">
    <source>
        <dbReference type="ARBA" id="ARBA00022448"/>
    </source>
</evidence>
<accession>A0AA41PXD6</accession>
<dbReference type="PANTHER" id="PTHR30532">
    <property type="entry name" value="IRON III DICITRATE-BINDING PERIPLASMIC PROTEIN"/>
    <property type="match status" value="1"/>
</dbReference>
<dbReference type="AlphaFoldDB" id="A0AA41PXD6"/>
<evidence type="ECO:0000256" key="6">
    <source>
        <dbReference type="SAM" id="SignalP"/>
    </source>
</evidence>
<feature type="chain" id="PRO_5041391671" evidence="6">
    <location>
        <begin position="36"/>
        <end position="356"/>
    </location>
</feature>
<name>A0AA41PXD6_9ACTN</name>
<feature type="domain" description="Fe/B12 periplasmic-binding" evidence="7">
    <location>
        <begin position="81"/>
        <end position="355"/>
    </location>
</feature>
<reference evidence="8" key="1">
    <citation type="submission" date="2022-01" db="EMBL/GenBank/DDBJ databases">
        <title>Genome-Based Taxonomic Classification of the Phylum Actinobacteria.</title>
        <authorList>
            <person name="Gao Y."/>
        </authorList>
    </citation>
    <scope>NUCLEOTIDE SEQUENCE</scope>
    <source>
        <strain evidence="8">KLBMP 8922</strain>
    </source>
</reference>
<sequence length="356" mass="38581">MSDLIPGRARRRSGKPRLAAVVVALASALVMTACGSSGGDDKPQQTPAAGGGQSAPASAGTFPVTVEHKYGSTEVKSEPKKIVTLGLSDHDTVLALGLKPVGAIDWFKEKPYGKWPWAKDLWGPTPPEIVGERDEYNTEKILKLQPDLIIAVYSGMKKEQYDTLSKIAPVVAQPKGFQDYGAPWQDMTRHIGKSLGRAAQTDKLITDIDARFKAAREKHPEFAGKTVTVADNFEPGIFSAFTKTDPKVIFFTELGFATNPKVDALTKPGDNVVDLSAEKLDVVDSDRLIWVTSGAEHDARIKAEPFYTKLKVVTEKRDLFVPYENPDIGAAFSFNTVLSIPYAIDNVLPLLAAKAG</sequence>
<feature type="signal peptide" evidence="6">
    <location>
        <begin position="1"/>
        <end position="35"/>
    </location>
</feature>
<dbReference type="PROSITE" id="PS50983">
    <property type="entry name" value="FE_B12_PBP"/>
    <property type="match status" value="1"/>
</dbReference>
<dbReference type="GO" id="GO:1901678">
    <property type="term" value="P:iron coordination entity transport"/>
    <property type="evidence" value="ECO:0007669"/>
    <property type="project" value="UniProtKB-ARBA"/>
</dbReference>
<dbReference type="PANTHER" id="PTHR30532:SF24">
    <property type="entry name" value="FERRIC ENTEROBACTIN-BINDING PERIPLASMIC PROTEIN FEPB"/>
    <property type="match status" value="1"/>
</dbReference>
<dbReference type="EMBL" id="JAKFHA010000002">
    <property type="protein sequence ID" value="MCF2526584.1"/>
    <property type="molecule type" value="Genomic_DNA"/>
</dbReference>
<feature type="region of interest" description="Disordered" evidence="5">
    <location>
        <begin position="35"/>
        <end position="60"/>
    </location>
</feature>
<keyword evidence="4 6" id="KW-0732">Signal</keyword>
<protein>
    <submittedName>
        <fullName evidence="8">Iron-siderophore ABC transporter substrate-binding protein</fullName>
    </submittedName>
</protein>